<dbReference type="Gene3D" id="2.40.70.10">
    <property type="entry name" value="Acid Proteases"/>
    <property type="match status" value="1"/>
</dbReference>
<proteinExistence type="predicted"/>
<feature type="region of interest" description="Disordered" evidence="1">
    <location>
        <begin position="62"/>
        <end position="83"/>
    </location>
</feature>
<evidence type="ECO:0000256" key="1">
    <source>
        <dbReference type="SAM" id="MobiDB-lite"/>
    </source>
</evidence>
<reference evidence="2 3" key="1">
    <citation type="submission" date="2015-07" db="EMBL/GenBank/DDBJ databases">
        <title>Comparative genomics of the Sigatoka disease complex on banana suggests a link between parallel evolutionary changes in Pseudocercospora fijiensis and Pseudocercospora eumusae and increased virulence on the banana host.</title>
        <authorList>
            <person name="Chang T.-C."/>
            <person name="Salvucci A."/>
            <person name="Crous P.W."/>
            <person name="Stergiopoulos I."/>
        </authorList>
    </citation>
    <scope>NUCLEOTIDE SEQUENCE [LARGE SCALE GENOMIC DNA]</scope>
    <source>
        <strain evidence="2 3">CBS 114824</strain>
    </source>
</reference>
<protein>
    <recommendedName>
        <fullName evidence="4">Peptidase A2 domain-containing protein</fullName>
    </recommendedName>
</protein>
<dbReference type="InterPro" id="IPR021109">
    <property type="entry name" value="Peptidase_aspartic_dom_sf"/>
</dbReference>
<keyword evidence="3" id="KW-1185">Reference proteome</keyword>
<dbReference type="Proteomes" id="UP000070133">
    <property type="component" value="Unassembled WGS sequence"/>
</dbReference>
<organism evidence="2 3">
    <name type="scientific">Pseudocercospora eumusae</name>
    <dbReference type="NCBI Taxonomy" id="321146"/>
    <lineage>
        <taxon>Eukaryota</taxon>
        <taxon>Fungi</taxon>
        <taxon>Dikarya</taxon>
        <taxon>Ascomycota</taxon>
        <taxon>Pezizomycotina</taxon>
        <taxon>Dothideomycetes</taxon>
        <taxon>Dothideomycetidae</taxon>
        <taxon>Mycosphaerellales</taxon>
        <taxon>Mycosphaerellaceae</taxon>
        <taxon>Pseudocercospora</taxon>
    </lineage>
</organism>
<evidence type="ECO:0008006" key="4">
    <source>
        <dbReference type="Google" id="ProtNLM"/>
    </source>
</evidence>
<name>A0A139H9Q1_9PEZI</name>
<sequence>MATLDRLAAPILRRDTPVMSVVATSANSTYKIEQTLLDSGASQNCINRRVVEKLGLAMVSNSPAHSNSQQQVAMSCATPTEQA</sequence>
<dbReference type="AlphaFoldDB" id="A0A139H9Q1"/>
<dbReference type="OrthoDB" id="10469343at2759"/>
<comment type="caution">
    <text evidence="2">The sequence shown here is derived from an EMBL/GenBank/DDBJ whole genome shotgun (WGS) entry which is preliminary data.</text>
</comment>
<evidence type="ECO:0000313" key="3">
    <source>
        <dbReference type="Proteomes" id="UP000070133"/>
    </source>
</evidence>
<accession>A0A139H9Q1</accession>
<dbReference type="EMBL" id="LFZN01000097">
    <property type="protein sequence ID" value="KXS99167.1"/>
    <property type="molecule type" value="Genomic_DNA"/>
</dbReference>
<gene>
    <name evidence="2" type="ORF">AC578_3057</name>
</gene>
<evidence type="ECO:0000313" key="2">
    <source>
        <dbReference type="EMBL" id="KXS99167.1"/>
    </source>
</evidence>